<gene>
    <name evidence="2" type="ORF">V5R04_01500</name>
</gene>
<protein>
    <submittedName>
        <fullName evidence="2">Uncharacterized protein</fullName>
    </submittedName>
</protein>
<proteinExistence type="predicted"/>
<organism evidence="2">
    <name type="scientific">Jonesiaceae bacterium BS-20</name>
    <dbReference type="NCBI Taxonomy" id="3120821"/>
    <lineage>
        <taxon>Bacteria</taxon>
        <taxon>Bacillati</taxon>
        <taxon>Actinomycetota</taxon>
        <taxon>Actinomycetes</taxon>
        <taxon>Micrococcales</taxon>
        <taxon>Jonesiaceae</taxon>
    </lineage>
</organism>
<name>A0AAU7DXC9_9MICO</name>
<dbReference type="EMBL" id="CP146203">
    <property type="protein sequence ID" value="XBH21930.1"/>
    <property type="molecule type" value="Genomic_DNA"/>
</dbReference>
<accession>A0AAU7DXC9</accession>
<dbReference type="AlphaFoldDB" id="A0AAU7DXC9"/>
<evidence type="ECO:0000313" key="2">
    <source>
        <dbReference type="EMBL" id="XBH21930.1"/>
    </source>
</evidence>
<reference evidence="2" key="1">
    <citation type="submission" date="2024-02" db="EMBL/GenBank/DDBJ databases">
        <title>Tomenella chthoni gen. nov. sp. nov., a member of the family Jonesiaceae isolated from bat guano.</title>
        <authorList>
            <person name="Miller S.L."/>
            <person name="King J."/>
            <person name="Sankaranarayanan K."/>
            <person name="Lawson P.A."/>
        </authorList>
    </citation>
    <scope>NUCLEOTIDE SEQUENCE</scope>
    <source>
        <strain evidence="2">BS-20</strain>
    </source>
</reference>
<evidence type="ECO:0000256" key="1">
    <source>
        <dbReference type="SAM" id="MobiDB-lite"/>
    </source>
</evidence>
<feature type="region of interest" description="Disordered" evidence="1">
    <location>
        <begin position="23"/>
        <end position="42"/>
    </location>
</feature>
<sequence length="42" mass="4550">MDLPATVTDTLLLPDPFTVTLTVALPPPEEDTDDDMPVILAR</sequence>